<accession>A0ACB9JG28</accession>
<evidence type="ECO:0000313" key="2">
    <source>
        <dbReference type="Proteomes" id="UP001056120"/>
    </source>
</evidence>
<dbReference type="EMBL" id="CM042021">
    <property type="protein sequence ID" value="KAI3819139.1"/>
    <property type="molecule type" value="Genomic_DNA"/>
</dbReference>
<sequence>MIGLAFSRSITNSAIVSVLMWYFTSDEDGVVKPAILTNRESEGKQQGIEGEGQEERNQRNEACWRVGDSLLLCAGSGCWLALLMLWKFQSNDVIWHLLVTLPLLALGTSGDPLLLDALQDLVNDIDEPAHQNEARSFARATIWLLVAYVFGSLLAILMWVDPNAIGGLDSSWKSSFFICIITMTLAVIISLFGHDQFKECLVDVFFGYNFFIHSLLDIIYTLLLKLYRDLD</sequence>
<comment type="caution">
    <text evidence="1">The sequence shown here is derived from an EMBL/GenBank/DDBJ whole genome shotgun (WGS) entry which is preliminary data.</text>
</comment>
<keyword evidence="2" id="KW-1185">Reference proteome</keyword>
<name>A0ACB9JG28_9ASTR</name>
<dbReference type="Proteomes" id="UP001056120">
    <property type="component" value="Linkage Group LG04"/>
</dbReference>
<proteinExistence type="predicted"/>
<protein>
    <submittedName>
        <fullName evidence="1">Uncharacterized protein</fullName>
    </submittedName>
</protein>
<organism evidence="1 2">
    <name type="scientific">Smallanthus sonchifolius</name>
    <dbReference type="NCBI Taxonomy" id="185202"/>
    <lineage>
        <taxon>Eukaryota</taxon>
        <taxon>Viridiplantae</taxon>
        <taxon>Streptophyta</taxon>
        <taxon>Embryophyta</taxon>
        <taxon>Tracheophyta</taxon>
        <taxon>Spermatophyta</taxon>
        <taxon>Magnoliopsida</taxon>
        <taxon>eudicotyledons</taxon>
        <taxon>Gunneridae</taxon>
        <taxon>Pentapetalae</taxon>
        <taxon>asterids</taxon>
        <taxon>campanulids</taxon>
        <taxon>Asterales</taxon>
        <taxon>Asteraceae</taxon>
        <taxon>Asteroideae</taxon>
        <taxon>Heliantheae alliance</taxon>
        <taxon>Millerieae</taxon>
        <taxon>Smallanthus</taxon>
    </lineage>
</organism>
<reference evidence="2" key="1">
    <citation type="journal article" date="2022" name="Mol. Ecol. Resour.">
        <title>The genomes of chicory, endive, great burdock and yacon provide insights into Asteraceae palaeo-polyploidization history and plant inulin production.</title>
        <authorList>
            <person name="Fan W."/>
            <person name="Wang S."/>
            <person name="Wang H."/>
            <person name="Wang A."/>
            <person name="Jiang F."/>
            <person name="Liu H."/>
            <person name="Zhao H."/>
            <person name="Xu D."/>
            <person name="Zhang Y."/>
        </authorList>
    </citation>
    <scope>NUCLEOTIDE SEQUENCE [LARGE SCALE GENOMIC DNA]</scope>
    <source>
        <strain evidence="2">cv. Yunnan</strain>
    </source>
</reference>
<gene>
    <name evidence="1" type="ORF">L1987_12963</name>
</gene>
<reference evidence="1 2" key="2">
    <citation type="journal article" date="2022" name="Mol. Ecol. Resour.">
        <title>The genomes of chicory, endive, great burdock and yacon provide insights into Asteraceae paleo-polyploidization history and plant inulin production.</title>
        <authorList>
            <person name="Fan W."/>
            <person name="Wang S."/>
            <person name="Wang H."/>
            <person name="Wang A."/>
            <person name="Jiang F."/>
            <person name="Liu H."/>
            <person name="Zhao H."/>
            <person name="Xu D."/>
            <person name="Zhang Y."/>
        </authorList>
    </citation>
    <scope>NUCLEOTIDE SEQUENCE [LARGE SCALE GENOMIC DNA]</scope>
    <source>
        <strain evidence="2">cv. Yunnan</strain>
        <tissue evidence="1">Leaves</tissue>
    </source>
</reference>
<evidence type="ECO:0000313" key="1">
    <source>
        <dbReference type="EMBL" id="KAI3819139.1"/>
    </source>
</evidence>